<sequence length="60" mass="6743">MFQRTLGANDVMIPDVIEVTLVRRSAIRQEDLSDETVTYPVPGLDYPNDPTHKDLPLAFA</sequence>
<name>A0ABZ2YPU9_9BACT</name>
<organism evidence="1 2">
    <name type="scientific">Chitinophaga pollutisoli</name>
    <dbReference type="NCBI Taxonomy" id="3133966"/>
    <lineage>
        <taxon>Bacteria</taxon>
        <taxon>Pseudomonadati</taxon>
        <taxon>Bacteroidota</taxon>
        <taxon>Chitinophagia</taxon>
        <taxon>Chitinophagales</taxon>
        <taxon>Chitinophagaceae</taxon>
        <taxon>Chitinophaga</taxon>
    </lineage>
</organism>
<evidence type="ECO:0000313" key="2">
    <source>
        <dbReference type="Proteomes" id="UP001485459"/>
    </source>
</evidence>
<dbReference type="Proteomes" id="UP001485459">
    <property type="component" value="Chromosome"/>
</dbReference>
<gene>
    <name evidence="1" type="ORF">WJU16_00615</name>
</gene>
<dbReference type="RefSeq" id="WP_341836387.1">
    <property type="nucleotide sequence ID" value="NZ_CP149822.1"/>
</dbReference>
<protein>
    <submittedName>
        <fullName evidence="1">Uncharacterized protein</fullName>
    </submittedName>
</protein>
<keyword evidence="2" id="KW-1185">Reference proteome</keyword>
<evidence type="ECO:0000313" key="1">
    <source>
        <dbReference type="EMBL" id="WZN41538.1"/>
    </source>
</evidence>
<proteinExistence type="predicted"/>
<reference evidence="2" key="1">
    <citation type="submission" date="2024-03" db="EMBL/GenBank/DDBJ databases">
        <title>Chitinophaga horti sp. nov., isolated from garden soil.</title>
        <authorList>
            <person name="Lee D.S."/>
            <person name="Han D.M."/>
            <person name="Baek J.H."/>
            <person name="Choi D.G."/>
            <person name="Jeon J.H."/>
            <person name="Jeon C.O."/>
        </authorList>
    </citation>
    <scope>NUCLEOTIDE SEQUENCE [LARGE SCALE GENOMIC DNA]</scope>
    <source>
        <strain evidence="2">GPA1</strain>
    </source>
</reference>
<accession>A0ABZ2YPU9</accession>
<dbReference type="EMBL" id="CP149822">
    <property type="protein sequence ID" value="WZN41538.1"/>
    <property type="molecule type" value="Genomic_DNA"/>
</dbReference>